<sequence length="142" mass="16450">MSKLNEMYMYNIWYERECDDLMQIRTTCIAKICSVFDNNDHNVLYHSYSVNEIATRLDELHQTGQQYNIPTNIWFNFVEGSDFSVLNGINILFDPDPSFASNIQIIEVEFIPDLQPNNHPTIDNEMLQTGGDILSTTYIVSN</sequence>
<evidence type="ECO:0000313" key="2">
    <source>
        <dbReference type="Proteomes" id="UP000789508"/>
    </source>
</evidence>
<dbReference type="Proteomes" id="UP000789508">
    <property type="component" value="Unassembled WGS sequence"/>
</dbReference>
<dbReference type="EMBL" id="CAJVPS010000420">
    <property type="protein sequence ID" value="CAG8485319.1"/>
    <property type="molecule type" value="Genomic_DNA"/>
</dbReference>
<comment type="caution">
    <text evidence="1">The sequence shown here is derived from an EMBL/GenBank/DDBJ whole genome shotgun (WGS) entry which is preliminary data.</text>
</comment>
<dbReference type="AlphaFoldDB" id="A0A9N8ZD08"/>
<organism evidence="1 2">
    <name type="scientific">Ambispora leptoticha</name>
    <dbReference type="NCBI Taxonomy" id="144679"/>
    <lineage>
        <taxon>Eukaryota</taxon>
        <taxon>Fungi</taxon>
        <taxon>Fungi incertae sedis</taxon>
        <taxon>Mucoromycota</taxon>
        <taxon>Glomeromycotina</taxon>
        <taxon>Glomeromycetes</taxon>
        <taxon>Archaeosporales</taxon>
        <taxon>Ambisporaceae</taxon>
        <taxon>Ambispora</taxon>
    </lineage>
</organism>
<keyword evidence="2" id="KW-1185">Reference proteome</keyword>
<reference evidence="1" key="1">
    <citation type="submission" date="2021-06" db="EMBL/GenBank/DDBJ databases">
        <authorList>
            <person name="Kallberg Y."/>
            <person name="Tangrot J."/>
            <person name="Rosling A."/>
        </authorList>
    </citation>
    <scope>NUCLEOTIDE SEQUENCE</scope>
    <source>
        <strain evidence="1">FL130A</strain>
    </source>
</reference>
<name>A0A9N8ZD08_9GLOM</name>
<evidence type="ECO:0000313" key="1">
    <source>
        <dbReference type="EMBL" id="CAG8485319.1"/>
    </source>
</evidence>
<accession>A0A9N8ZD08</accession>
<proteinExistence type="predicted"/>
<protein>
    <submittedName>
        <fullName evidence="1">2977_t:CDS:1</fullName>
    </submittedName>
</protein>
<gene>
    <name evidence="1" type="ORF">ALEPTO_LOCUS2703</name>
</gene>